<protein>
    <submittedName>
        <fullName evidence="2">Phage Tail Collar Domain protein</fullName>
    </submittedName>
</protein>
<proteinExistence type="predicted"/>
<name>A0A4Y7RHE6_9FIRM</name>
<dbReference type="Proteomes" id="UP000298324">
    <property type="component" value="Unassembled WGS sequence"/>
</dbReference>
<comment type="caution">
    <text evidence="2">The sequence shown here is derived from an EMBL/GenBank/DDBJ whole genome shotgun (WGS) entry which is preliminary data.</text>
</comment>
<dbReference type="InterPro" id="IPR037053">
    <property type="entry name" value="Phage_tail_collar_dom_sf"/>
</dbReference>
<dbReference type="EMBL" id="QFGA01000001">
    <property type="protein sequence ID" value="TEB08246.1"/>
    <property type="molecule type" value="Genomic_DNA"/>
</dbReference>
<reference evidence="2 3" key="1">
    <citation type="journal article" date="2018" name="Environ. Microbiol.">
        <title>Novel energy conservation strategies and behaviour of Pelotomaculum schinkii driving syntrophic propionate catabolism.</title>
        <authorList>
            <person name="Hidalgo-Ahumada C.A.P."/>
            <person name="Nobu M.K."/>
            <person name="Narihiro T."/>
            <person name="Tamaki H."/>
            <person name="Liu W.T."/>
            <person name="Kamagata Y."/>
            <person name="Stams A.J.M."/>
            <person name="Imachi H."/>
            <person name="Sousa D.Z."/>
        </authorList>
    </citation>
    <scope>NUCLEOTIDE SEQUENCE [LARGE SCALE GENOMIC DNA]</scope>
    <source>
        <strain evidence="2 3">HH</strain>
    </source>
</reference>
<organism evidence="2 3">
    <name type="scientific">Pelotomaculum schinkii</name>
    <dbReference type="NCBI Taxonomy" id="78350"/>
    <lineage>
        <taxon>Bacteria</taxon>
        <taxon>Bacillati</taxon>
        <taxon>Bacillota</taxon>
        <taxon>Clostridia</taxon>
        <taxon>Eubacteriales</taxon>
        <taxon>Desulfotomaculaceae</taxon>
        <taxon>Pelotomaculum</taxon>
    </lineage>
</organism>
<dbReference type="RefSeq" id="WP_190239927.1">
    <property type="nucleotide sequence ID" value="NZ_QFGA01000001.1"/>
</dbReference>
<evidence type="ECO:0000313" key="3">
    <source>
        <dbReference type="Proteomes" id="UP000298324"/>
    </source>
</evidence>
<accession>A0A4Y7RHE6</accession>
<dbReference type="SUPFAM" id="SSF88874">
    <property type="entry name" value="Receptor-binding domain of short tail fibre protein gp12"/>
    <property type="match status" value="1"/>
</dbReference>
<dbReference type="AlphaFoldDB" id="A0A4Y7RHE6"/>
<evidence type="ECO:0000313" key="2">
    <source>
        <dbReference type="EMBL" id="TEB08246.1"/>
    </source>
</evidence>
<evidence type="ECO:0000259" key="1">
    <source>
        <dbReference type="Pfam" id="PF07484"/>
    </source>
</evidence>
<dbReference type="InterPro" id="IPR011083">
    <property type="entry name" value="Phage_tail_collar_dom"/>
</dbReference>
<keyword evidence="3" id="KW-1185">Reference proteome</keyword>
<dbReference type="Pfam" id="PF07484">
    <property type="entry name" value="Collar"/>
    <property type="match status" value="1"/>
</dbReference>
<feature type="domain" description="Phage tail collar" evidence="1">
    <location>
        <begin position="7"/>
        <end position="63"/>
    </location>
</feature>
<dbReference type="Gene3D" id="3.90.1340.10">
    <property type="entry name" value="Phage tail collar domain"/>
    <property type="match status" value="1"/>
</dbReference>
<sequence length="183" mass="19026">MSDPFLGTIIAWPCNFAPMGWAFCNGQLLQIRTNQALFALIGTTYGGDGINTFALPNLCGRVPLGAGQGPGLTPRSLGESAGSEKVALSVNEMPAHNHVSAGIPASTKTATVGQPGPAVVPGSYEKERGQYYNIYSPEADANTTLKPASPTGTAGGGQPHNNMPPYLAINYIIALQGIFPPRD</sequence>
<gene>
    <name evidence="2" type="ORF">Psch_01801</name>
</gene>